<feature type="transmembrane region" description="Helical" evidence="1">
    <location>
        <begin position="385"/>
        <end position="405"/>
    </location>
</feature>
<dbReference type="InterPro" id="IPR045175">
    <property type="entry name" value="M28_fam"/>
</dbReference>
<dbReference type="PANTHER" id="PTHR12147">
    <property type="entry name" value="METALLOPEPTIDASE M28 FAMILY MEMBER"/>
    <property type="match status" value="1"/>
</dbReference>
<evidence type="ECO:0000313" key="4">
    <source>
        <dbReference type="Proteomes" id="UP001597097"/>
    </source>
</evidence>
<protein>
    <submittedName>
        <fullName evidence="3">M20/M25/M40 family metallo-hydrolase</fullName>
    </submittedName>
</protein>
<organism evidence="3 4">
    <name type="scientific">Nonomuraea guangzhouensis</name>
    <dbReference type="NCBI Taxonomy" id="1291555"/>
    <lineage>
        <taxon>Bacteria</taxon>
        <taxon>Bacillati</taxon>
        <taxon>Actinomycetota</taxon>
        <taxon>Actinomycetes</taxon>
        <taxon>Streptosporangiales</taxon>
        <taxon>Streptosporangiaceae</taxon>
        <taxon>Nonomuraea</taxon>
    </lineage>
</organism>
<feature type="transmembrane region" description="Helical" evidence="1">
    <location>
        <begin position="492"/>
        <end position="510"/>
    </location>
</feature>
<proteinExistence type="predicted"/>
<reference evidence="4" key="1">
    <citation type="journal article" date="2019" name="Int. J. Syst. Evol. Microbiol.">
        <title>The Global Catalogue of Microorganisms (GCM) 10K type strain sequencing project: providing services to taxonomists for standard genome sequencing and annotation.</title>
        <authorList>
            <consortium name="The Broad Institute Genomics Platform"/>
            <consortium name="The Broad Institute Genome Sequencing Center for Infectious Disease"/>
            <person name="Wu L."/>
            <person name="Ma J."/>
        </authorList>
    </citation>
    <scope>NUCLEOTIDE SEQUENCE [LARGE SCALE GENOMIC DNA]</scope>
    <source>
        <strain evidence="4">CGMCC 1.15399</strain>
    </source>
</reference>
<feature type="transmembrane region" description="Helical" evidence="1">
    <location>
        <begin position="517"/>
        <end position="539"/>
    </location>
</feature>
<keyword evidence="1" id="KW-0472">Membrane</keyword>
<feature type="transmembrane region" description="Helical" evidence="1">
    <location>
        <begin position="344"/>
        <end position="365"/>
    </location>
</feature>
<dbReference type="Pfam" id="PF04389">
    <property type="entry name" value="Peptidase_M28"/>
    <property type="match status" value="1"/>
</dbReference>
<evidence type="ECO:0000313" key="3">
    <source>
        <dbReference type="EMBL" id="MFD1547396.1"/>
    </source>
</evidence>
<keyword evidence="4" id="KW-1185">Reference proteome</keyword>
<feature type="transmembrane region" description="Helical" evidence="1">
    <location>
        <begin position="442"/>
        <end position="459"/>
    </location>
</feature>
<feature type="transmembrane region" description="Helical" evidence="1">
    <location>
        <begin position="310"/>
        <end position="332"/>
    </location>
</feature>
<dbReference type="EMBL" id="JBHUCM010000075">
    <property type="protein sequence ID" value="MFD1547396.1"/>
    <property type="molecule type" value="Genomic_DNA"/>
</dbReference>
<name>A0ABW4GYZ3_9ACTN</name>
<dbReference type="RefSeq" id="WP_219528022.1">
    <property type="nucleotide sequence ID" value="NZ_JAHKRM010000003.1"/>
</dbReference>
<evidence type="ECO:0000256" key="1">
    <source>
        <dbReference type="SAM" id="Phobius"/>
    </source>
</evidence>
<dbReference type="PANTHER" id="PTHR12147:SF26">
    <property type="entry name" value="PEPTIDASE M28 DOMAIN-CONTAINING PROTEIN"/>
    <property type="match status" value="1"/>
</dbReference>
<keyword evidence="1" id="KW-0812">Transmembrane</keyword>
<feature type="transmembrane region" description="Helical" evidence="1">
    <location>
        <begin position="464"/>
        <end position="486"/>
    </location>
</feature>
<feature type="domain" description="Peptidase M28" evidence="2">
    <location>
        <begin position="94"/>
        <end position="280"/>
    </location>
</feature>
<dbReference type="InterPro" id="IPR007484">
    <property type="entry name" value="Peptidase_M28"/>
</dbReference>
<keyword evidence="1" id="KW-1133">Transmembrane helix</keyword>
<comment type="caution">
    <text evidence="3">The sequence shown here is derived from an EMBL/GenBank/DDBJ whole genome shotgun (WGS) entry which is preliminary data.</text>
</comment>
<accession>A0ABW4GYZ3</accession>
<evidence type="ECO:0000259" key="2">
    <source>
        <dbReference type="Pfam" id="PF04389"/>
    </source>
</evidence>
<dbReference type="Proteomes" id="UP001597097">
    <property type="component" value="Unassembled WGS sequence"/>
</dbReference>
<feature type="transmembrane region" description="Helical" evidence="1">
    <location>
        <begin position="417"/>
        <end position="436"/>
    </location>
</feature>
<sequence>MRKWLALLPVALVVASLLTIRPSPPPGPFSVERAMEHIRRIAVRPHPIGSAANAAVRDYVTAQLKTVGLTPSVERAATAVVHPERTYRAGTVENVRAAIPGRDSTDKVLLVAHYDSVTGGPGASDDGLGVATLLEIARLLRMEPQQRNTVELLFTDGEEAGTLGAHAYLAGSAAPSADHTVVLNLEARGTTGPVVMFQTGPGNSGLVSALRGGVPFATSFTDEVYRRLPNDTDLTQFLERGFTGMNFAVIGGSARYHTTVDDLGSVDPATLRQMGTTVLAASRELAQADPRVRDRTDASYFTVLGLLVSYPLWLAGPLAGCAVAGCVAAIAVARRRGVLRLRALGVAGVGLLVPVIGAAVVGWVSWQGLLLWRTDYRALFSGEPYWSGVAAGLVLVTVVLGLVWAGLARRRATEAELAGAVCVWFAVLAVLLAVFVPGAAYLFTWPAIVGAAGVFLSAVHRPFYLSAAGVVAVLLFTPLIVLFFPALGLGGAPVPLVLTVLGVLACVPYVPPARRRAGPVGIASIVVLAVVVLVAGAVLDRVDARHPAQVSLLYTADADTGRARWAGRPAGDWQRRYVSGGPTSLEADFPMLLTGDGYHAGPAPAEQVPTPKVTGLRAVTVGSAREYVVDVAIGPGTATGLAAYLDAGPQTVESVTISGVRLPGGHNRPFASTPWRWGVELAGPGTSVRLTVRARDTRPIRLRLVARGTLTLPLPPDLTWSAADSGETLAARTVQLK</sequence>
<gene>
    <name evidence="3" type="ORF">ACFSJ0_60940</name>
</gene>